<dbReference type="HOGENOM" id="CLU_2855812_0_0_1"/>
<sequence>MPVVNGVITVLQPPDGYVVDFDNPQRQAVPEVYYVAGFGTFLSLLLMAQRLYTKAFLVGRLQWDD</sequence>
<gene>
    <name evidence="2" type="ORF">CH063_08889</name>
</gene>
<evidence type="ECO:0000256" key="1">
    <source>
        <dbReference type="SAM" id="Phobius"/>
    </source>
</evidence>
<keyword evidence="1" id="KW-0472">Membrane</keyword>
<keyword evidence="1" id="KW-1133">Transmembrane helix</keyword>
<reference evidence="3" key="1">
    <citation type="journal article" date="2012" name="Nat. Genet.">
        <title>Lifestyle transitions in plant pathogenic Colletotrichum fungi deciphered by genome and transcriptome analyses.</title>
        <authorList>
            <person name="O'Connell R.J."/>
            <person name="Thon M.R."/>
            <person name="Hacquard S."/>
            <person name="Amyotte S.G."/>
            <person name="Kleemann J."/>
            <person name="Torres M.F."/>
            <person name="Damm U."/>
            <person name="Buiate E.A."/>
            <person name="Epstein L."/>
            <person name="Alkan N."/>
            <person name="Altmueller J."/>
            <person name="Alvarado-Balderrama L."/>
            <person name="Bauser C.A."/>
            <person name="Becker C."/>
            <person name="Birren B.W."/>
            <person name="Chen Z."/>
            <person name="Choi J."/>
            <person name="Crouch J.A."/>
            <person name="Duvick J.P."/>
            <person name="Farman M.A."/>
            <person name="Gan P."/>
            <person name="Heiman D."/>
            <person name="Henrissat B."/>
            <person name="Howard R.J."/>
            <person name="Kabbage M."/>
            <person name="Koch C."/>
            <person name="Kracher B."/>
            <person name="Kubo Y."/>
            <person name="Law A.D."/>
            <person name="Lebrun M.-H."/>
            <person name="Lee Y.-H."/>
            <person name="Miyara I."/>
            <person name="Moore N."/>
            <person name="Neumann U."/>
            <person name="Nordstroem K."/>
            <person name="Panaccione D.G."/>
            <person name="Panstruga R."/>
            <person name="Place M."/>
            <person name="Proctor R.H."/>
            <person name="Prusky D."/>
            <person name="Rech G."/>
            <person name="Reinhardt R."/>
            <person name="Rollins J.A."/>
            <person name="Rounsley S."/>
            <person name="Schardl C.L."/>
            <person name="Schwartz D.C."/>
            <person name="Shenoy N."/>
            <person name="Shirasu K."/>
            <person name="Sikhakolli U.R."/>
            <person name="Stueber K."/>
            <person name="Sukno S.A."/>
            <person name="Sweigard J.A."/>
            <person name="Takano Y."/>
            <person name="Takahara H."/>
            <person name="Trail F."/>
            <person name="van der Does H.C."/>
            <person name="Voll L.M."/>
            <person name="Will I."/>
            <person name="Young S."/>
            <person name="Zeng Q."/>
            <person name="Zhang J."/>
            <person name="Zhou S."/>
            <person name="Dickman M.B."/>
            <person name="Schulze-Lefert P."/>
            <person name="Ver Loren van Themaat E."/>
            <person name="Ma L.-J."/>
            <person name="Vaillancourt L.J."/>
        </authorList>
    </citation>
    <scope>NUCLEOTIDE SEQUENCE [LARGE SCALE GENOMIC DNA]</scope>
    <source>
        <strain evidence="3">IMI 349063</strain>
    </source>
</reference>
<dbReference type="VEuPathDB" id="FungiDB:CH63R_11174"/>
<keyword evidence="1" id="KW-0812">Transmembrane</keyword>
<dbReference type="EMBL" id="CACQ02002536">
    <property type="protein sequence ID" value="CCF37596.1"/>
    <property type="molecule type" value="Genomic_DNA"/>
</dbReference>
<feature type="non-terminal residue" evidence="2">
    <location>
        <position position="65"/>
    </location>
</feature>
<dbReference type="STRING" id="759273.H1VBJ3"/>
<organism evidence="2 3">
    <name type="scientific">Colletotrichum higginsianum (strain IMI 349063)</name>
    <name type="common">Crucifer anthracnose fungus</name>
    <dbReference type="NCBI Taxonomy" id="759273"/>
    <lineage>
        <taxon>Eukaryota</taxon>
        <taxon>Fungi</taxon>
        <taxon>Dikarya</taxon>
        <taxon>Ascomycota</taxon>
        <taxon>Pezizomycotina</taxon>
        <taxon>Sordariomycetes</taxon>
        <taxon>Hypocreomycetidae</taxon>
        <taxon>Glomerellales</taxon>
        <taxon>Glomerellaceae</taxon>
        <taxon>Colletotrichum</taxon>
        <taxon>Colletotrichum destructivum species complex</taxon>
    </lineage>
</organism>
<evidence type="ECO:0000313" key="2">
    <source>
        <dbReference type="EMBL" id="CCF37596.1"/>
    </source>
</evidence>
<proteinExistence type="predicted"/>
<feature type="transmembrane region" description="Helical" evidence="1">
    <location>
        <begin position="32"/>
        <end position="52"/>
    </location>
</feature>
<accession>H1VBJ3</accession>
<name>H1VBJ3_COLHI</name>
<evidence type="ECO:0000313" key="3">
    <source>
        <dbReference type="Proteomes" id="UP000007174"/>
    </source>
</evidence>
<protein>
    <submittedName>
        <fullName evidence="2">Uncharacterized protein</fullName>
    </submittedName>
</protein>
<dbReference type="Proteomes" id="UP000007174">
    <property type="component" value="Unassembled WGS sequence"/>
</dbReference>
<dbReference type="AlphaFoldDB" id="H1VBJ3"/>